<dbReference type="AlphaFoldDB" id="A0A3M0JI88"/>
<sequence>MPSLGKTWLELHLPASGSGQGDSRLFHQEKLGGQDHNYNRTKDDQVRTQPRSQVLGPYRVQLDSVLWSDGLGDPGEAKI</sequence>
<evidence type="ECO:0000256" key="1">
    <source>
        <dbReference type="SAM" id="MobiDB-lite"/>
    </source>
</evidence>
<evidence type="ECO:0000313" key="2">
    <source>
        <dbReference type="EMBL" id="RMC00812.1"/>
    </source>
</evidence>
<gene>
    <name evidence="2" type="ORF">DUI87_22496</name>
</gene>
<dbReference type="EMBL" id="QRBI01000142">
    <property type="protein sequence ID" value="RMC00812.1"/>
    <property type="molecule type" value="Genomic_DNA"/>
</dbReference>
<evidence type="ECO:0000313" key="3">
    <source>
        <dbReference type="Proteomes" id="UP000269221"/>
    </source>
</evidence>
<protein>
    <submittedName>
        <fullName evidence="2">Uncharacterized protein</fullName>
    </submittedName>
</protein>
<name>A0A3M0JI88_HIRRU</name>
<reference evidence="2 3" key="1">
    <citation type="submission" date="2018-07" db="EMBL/GenBank/DDBJ databases">
        <title>A high quality draft genome assembly of the barn swallow (H. rustica rustica).</title>
        <authorList>
            <person name="Formenti G."/>
            <person name="Chiara M."/>
            <person name="Poveda L."/>
            <person name="Francoijs K.-J."/>
            <person name="Bonisoli-Alquati A."/>
            <person name="Canova L."/>
            <person name="Gianfranceschi L."/>
            <person name="Horner D.S."/>
            <person name="Saino N."/>
        </authorList>
    </citation>
    <scope>NUCLEOTIDE SEQUENCE [LARGE SCALE GENOMIC DNA]</scope>
    <source>
        <strain evidence="2">Chelidonia</strain>
        <tissue evidence="2">Blood</tissue>
    </source>
</reference>
<organism evidence="2 3">
    <name type="scientific">Hirundo rustica rustica</name>
    <dbReference type="NCBI Taxonomy" id="333673"/>
    <lineage>
        <taxon>Eukaryota</taxon>
        <taxon>Metazoa</taxon>
        <taxon>Chordata</taxon>
        <taxon>Craniata</taxon>
        <taxon>Vertebrata</taxon>
        <taxon>Euteleostomi</taxon>
        <taxon>Archelosauria</taxon>
        <taxon>Archosauria</taxon>
        <taxon>Dinosauria</taxon>
        <taxon>Saurischia</taxon>
        <taxon>Theropoda</taxon>
        <taxon>Coelurosauria</taxon>
        <taxon>Aves</taxon>
        <taxon>Neognathae</taxon>
        <taxon>Neoaves</taxon>
        <taxon>Telluraves</taxon>
        <taxon>Australaves</taxon>
        <taxon>Passeriformes</taxon>
        <taxon>Sylvioidea</taxon>
        <taxon>Hirundinidae</taxon>
        <taxon>Hirundo</taxon>
    </lineage>
</organism>
<feature type="compositionally biased region" description="Basic and acidic residues" evidence="1">
    <location>
        <begin position="24"/>
        <end position="46"/>
    </location>
</feature>
<dbReference type="Proteomes" id="UP000269221">
    <property type="component" value="Unassembled WGS sequence"/>
</dbReference>
<proteinExistence type="predicted"/>
<accession>A0A3M0JI88</accession>
<keyword evidence="3" id="KW-1185">Reference proteome</keyword>
<comment type="caution">
    <text evidence="2">The sequence shown here is derived from an EMBL/GenBank/DDBJ whole genome shotgun (WGS) entry which is preliminary data.</text>
</comment>
<feature type="region of interest" description="Disordered" evidence="1">
    <location>
        <begin position="14"/>
        <end position="51"/>
    </location>
</feature>